<sequence>MLVLFALLGVTGWCCTGGIAMPGCMFDSLMDKNGQSLPIAQEVLPTGPDALAAATAASTSTLPVWATIRIMVSTRDMTDPSKICTHAGRSRPDFLGAYKKCSAAAVLTAKKHENLLKRVVPGAVKMHTDRLEVRPVRGRIVVPLFSGLCANFHIPRDHRTRGVGGADTILYGAAGPVGGASAWALPCAALGDGRPFVGVFNVGPESLDIVDTATRTVAHEIAHALGFSISIASNLGMVKDVNVRGKGFVKMVTTRNVVRVARQLYNCSELVGMELEDEGGAGTKHSHWERRNAMDEMMAGARMVTGGYYSALTMAFFEDTGLYRAKWGAEEHTRWGRNAGCGFLSEKCVKNGTTHFPDMFCTEPARRHEFKCTHDRMALGVCTIQRHNKRLPSHASYFDSPDIGGASYFMDYCPIIHTSEAFTCLYGTRLQRWGSRVGRHSRCVEGDGLRLQGGGLTTGNICVETACGAGVLHVRFVGDDEWYACPEGSYLSPRKHFSGGRILCPSKGDVCPPDGTVGAAAGHGPQLTSASSNSTANEPLGGEAGQSRNASRTGEQSGTARPDPPAANTTANHTGRGRNAQPPPTAPNRSSMKSTAAPEGQHNASSRMGRANGTRPTAPAKHKPCSTCSQKRGDHKVAAGARVRHSRTAGGQRAK</sequence>
<organism evidence="19">
    <name type="scientific">Trypanosoma vivax (strain Y486)</name>
    <dbReference type="NCBI Taxonomy" id="1055687"/>
    <lineage>
        <taxon>Eukaryota</taxon>
        <taxon>Discoba</taxon>
        <taxon>Euglenozoa</taxon>
        <taxon>Kinetoplastea</taxon>
        <taxon>Metakinetoplastina</taxon>
        <taxon>Trypanosomatida</taxon>
        <taxon>Trypanosomatidae</taxon>
        <taxon>Trypanosoma</taxon>
        <taxon>Duttonella</taxon>
    </lineage>
</organism>
<dbReference type="FunFam" id="3.90.132.10:FF:000001">
    <property type="entry name" value="leishmanolysin-like peptidase isoform X2"/>
    <property type="match status" value="1"/>
</dbReference>
<dbReference type="GO" id="GO:0007155">
    <property type="term" value="P:cell adhesion"/>
    <property type="evidence" value="ECO:0007669"/>
    <property type="project" value="UniProtKB-KW"/>
</dbReference>
<evidence type="ECO:0000256" key="18">
    <source>
        <dbReference type="SAM" id="MobiDB-lite"/>
    </source>
</evidence>
<evidence type="ECO:0000256" key="5">
    <source>
        <dbReference type="ARBA" id="ARBA00022723"/>
    </source>
</evidence>
<evidence type="ECO:0000256" key="1">
    <source>
        <dbReference type="ARBA" id="ARBA00001249"/>
    </source>
</evidence>
<evidence type="ECO:0000256" key="8">
    <source>
        <dbReference type="ARBA" id="ARBA00022833"/>
    </source>
</evidence>
<evidence type="ECO:0000256" key="9">
    <source>
        <dbReference type="ARBA" id="ARBA00022889"/>
    </source>
</evidence>
<keyword evidence="14" id="KW-0325">Glycoprotein</keyword>
<feature type="region of interest" description="Disordered" evidence="18">
    <location>
        <begin position="515"/>
        <end position="655"/>
    </location>
</feature>
<evidence type="ECO:0000256" key="16">
    <source>
        <dbReference type="PIRSR" id="PIRSR601577-2"/>
    </source>
</evidence>
<dbReference type="Gene3D" id="2.10.55.10">
    <property type="entry name" value="Leishmanolysin domain 3"/>
    <property type="match status" value="1"/>
</dbReference>
<feature type="compositionally biased region" description="Polar residues" evidence="18">
    <location>
        <begin position="546"/>
        <end position="559"/>
    </location>
</feature>
<dbReference type="PRINTS" id="PR00782">
    <property type="entry name" value="LSHMANOLYSIN"/>
</dbReference>
<dbReference type="VEuPathDB" id="TriTrypDB:TvY486_1102790"/>
<evidence type="ECO:0000256" key="13">
    <source>
        <dbReference type="ARBA" id="ARBA00023157"/>
    </source>
</evidence>
<dbReference type="GO" id="GO:0016020">
    <property type="term" value="C:membrane"/>
    <property type="evidence" value="ECO:0007669"/>
    <property type="project" value="UniProtKB-SubCell"/>
</dbReference>
<dbReference type="GO" id="GO:0006508">
    <property type="term" value="P:proteolysis"/>
    <property type="evidence" value="ECO:0007669"/>
    <property type="project" value="UniProtKB-KW"/>
</dbReference>
<keyword evidence="4 17" id="KW-0645">Protease</keyword>
<keyword evidence="13" id="KW-1015">Disulfide bond</keyword>
<evidence type="ECO:0000256" key="6">
    <source>
        <dbReference type="ARBA" id="ARBA00022729"/>
    </source>
</evidence>
<evidence type="ECO:0000313" key="19">
    <source>
        <dbReference type="EMBL" id="CCC52794.1"/>
    </source>
</evidence>
<feature type="compositionally biased region" description="Polar residues" evidence="18">
    <location>
        <begin position="526"/>
        <end position="537"/>
    </location>
</feature>
<evidence type="ECO:0000256" key="15">
    <source>
        <dbReference type="PIRSR" id="PIRSR601577-1"/>
    </source>
</evidence>
<feature type="binding site" evidence="16">
    <location>
        <position position="219"/>
    </location>
    <ligand>
        <name>Zn(2+)</name>
        <dbReference type="ChEBI" id="CHEBI:29105"/>
        <note>catalytic</note>
    </ligand>
</feature>
<reference evidence="19" key="1">
    <citation type="journal article" date="2012" name="Proc. Natl. Acad. Sci. U.S.A.">
        <title>Antigenic diversity is generated by distinct evolutionary mechanisms in African trypanosome species.</title>
        <authorList>
            <person name="Jackson A.P."/>
            <person name="Berry A."/>
            <person name="Aslett M."/>
            <person name="Allison H.C."/>
            <person name="Burton P."/>
            <person name="Vavrova-Anderson J."/>
            <person name="Brown R."/>
            <person name="Browne H."/>
            <person name="Corton N."/>
            <person name="Hauser H."/>
            <person name="Gamble J."/>
            <person name="Gilderthorp R."/>
            <person name="Marcello L."/>
            <person name="McQuillan J."/>
            <person name="Otto T.D."/>
            <person name="Quail M.A."/>
            <person name="Sanders M.J."/>
            <person name="van Tonder A."/>
            <person name="Ginger M.L."/>
            <person name="Field M.C."/>
            <person name="Barry J.D."/>
            <person name="Hertz-Fowler C."/>
            <person name="Berriman M."/>
        </authorList>
    </citation>
    <scope>NUCLEOTIDE SEQUENCE</scope>
    <source>
        <strain evidence="19">Y486</strain>
    </source>
</reference>
<feature type="chain" id="PRO_5023976949" description="Leishmanolysin-like peptidase" evidence="17">
    <location>
        <begin position="21"/>
        <end position="655"/>
    </location>
</feature>
<evidence type="ECO:0000256" key="2">
    <source>
        <dbReference type="ARBA" id="ARBA00004370"/>
    </source>
</evidence>
<accession>G0UAG1</accession>
<comment type="catalytic activity">
    <reaction evidence="1">
        <text>Preference for hydrophobic residues at P1 and P1' and basic residues at P2' and P3'. A model nonapeptide is cleaved at -Ala-Tyr-|-Leu-Lys-Lys-.</text>
        <dbReference type="EC" id="3.4.24.36"/>
    </reaction>
</comment>
<feature type="binding site" evidence="16">
    <location>
        <position position="287"/>
    </location>
    <ligand>
        <name>Zn(2+)</name>
        <dbReference type="ChEBI" id="CHEBI:29105"/>
        <note>catalytic</note>
    </ligand>
</feature>
<feature type="binding site" evidence="16">
    <location>
        <position position="223"/>
    </location>
    <ligand>
        <name>Zn(2+)</name>
        <dbReference type="ChEBI" id="CHEBI:29105"/>
        <note>catalytic</note>
    </ligand>
</feature>
<dbReference type="GO" id="GO:0005737">
    <property type="term" value="C:cytoplasm"/>
    <property type="evidence" value="ECO:0007669"/>
    <property type="project" value="TreeGrafter"/>
</dbReference>
<dbReference type="PANTHER" id="PTHR10942:SF0">
    <property type="entry name" value="LEISHMANOLYSIN-LIKE PEPTIDASE"/>
    <property type="match status" value="1"/>
</dbReference>
<gene>
    <name evidence="19" type="ORF">TVY486_1102790</name>
</gene>
<keyword evidence="8 16" id="KW-0862">Zinc</keyword>
<protein>
    <recommendedName>
        <fullName evidence="17">Leishmanolysin-like peptidase</fullName>
        <ecNumber evidence="17">3.4.24.-</ecNumber>
    </recommendedName>
</protein>
<dbReference type="PANTHER" id="PTHR10942">
    <property type="entry name" value="LEISHMANOLYSIN-LIKE PEPTIDASE"/>
    <property type="match status" value="1"/>
</dbReference>
<name>G0UAG1_TRYVY</name>
<keyword evidence="10 16" id="KW-0482">Metalloprotease</keyword>
<dbReference type="Gene3D" id="3.10.170.20">
    <property type="match status" value="1"/>
</dbReference>
<feature type="active site" evidence="15">
    <location>
        <position position="220"/>
    </location>
</feature>
<comment type="similarity">
    <text evidence="3 17">Belongs to the peptidase M8 family.</text>
</comment>
<evidence type="ECO:0000256" key="14">
    <source>
        <dbReference type="ARBA" id="ARBA00023180"/>
    </source>
</evidence>
<comment type="subcellular location">
    <subcellularLocation>
        <location evidence="2">Membrane</location>
    </subcellularLocation>
</comment>
<dbReference type="EC" id="3.4.24.-" evidence="17"/>
<keyword evidence="5 16" id="KW-0479">Metal-binding</keyword>
<keyword evidence="12" id="KW-0865">Zymogen</keyword>
<keyword evidence="11" id="KW-0472">Membrane</keyword>
<evidence type="ECO:0000256" key="3">
    <source>
        <dbReference type="ARBA" id="ARBA00005860"/>
    </source>
</evidence>
<evidence type="ECO:0000256" key="7">
    <source>
        <dbReference type="ARBA" id="ARBA00022801"/>
    </source>
</evidence>
<dbReference type="Pfam" id="PF01457">
    <property type="entry name" value="Peptidase_M8"/>
    <property type="match status" value="1"/>
</dbReference>
<keyword evidence="7 17" id="KW-0378">Hydrolase</keyword>
<dbReference type="GO" id="GO:0046872">
    <property type="term" value="F:metal ion binding"/>
    <property type="evidence" value="ECO:0007669"/>
    <property type="project" value="UniProtKB-KW"/>
</dbReference>
<keyword evidence="6 17" id="KW-0732">Signal</keyword>
<feature type="signal peptide" evidence="17">
    <location>
        <begin position="1"/>
        <end position="20"/>
    </location>
</feature>
<dbReference type="EMBL" id="HE573027">
    <property type="protein sequence ID" value="CCC52794.1"/>
    <property type="molecule type" value="Genomic_DNA"/>
</dbReference>
<proteinExistence type="inferred from homology"/>
<evidence type="ECO:0000256" key="4">
    <source>
        <dbReference type="ARBA" id="ARBA00022670"/>
    </source>
</evidence>
<dbReference type="Gene3D" id="3.90.132.10">
    <property type="entry name" value="Leishmanolysin , domain 2"/>
    <property type="match status" value="1"/>
</dbReference>
<dbReference type="InterPro" id="IPR001577">
    <property type="entry name" value="Peptidase_M8"/>
</dbReference>
<dbReference type="AlphaFoldDB" id="G0UAG1"/>
<evidence type="ECO:0000256" key="11">
    <source>
        <dbReference type="ARBA" id="ARBA00023136"/>
    </source>
</evidence>
<comment type="cofactor">
    <cofactor evidence="16 17">
        <name>Zn(2+)</name>
        <dbReference type="ChEBI" id="CHEBI:29105"/>
    </cofactor>
    <text evidence="16 17">Binds 1 zinc ion per subunit.</text>
</comment>
<dbReference type="SUPFAM" id="SSF55486">
    <property type="entry name" value="Metalloproteases ('zincins'), catalytic domain"/>
    <property type="match status" value="1"/>
</dbReference>
<dbReference type="GO" id="GO:0004222">
    <property type="term" value="F:metalloendopeptidase activity"/>
    <property type="evidence" value="ECO:0007669"/>
    <property type="project" value="UniProtKB-UniRule"/>
</dbReference>
<evidence type="ECO:0000256" key="12">
    <source>
        <dbReference type="ARBA" id="ARBA00023145"/>
    </source>
</evidence>
<evidence type="ECO:0000256" key="10">
    <source>
        <dbReference type="ARBA" id="ARBA00023049"/>
    </source>
</evidence>
<evidence type="ECO:0000256" key="17">
    <source>
        <dbReference type="RuleBase" id="RU366077"/>
    </source>
</evidence>
<keyword evidence="9" id="KW-0130">Cell adhesion</keyword>
<dbReference type="Gene3D" id="2.30.34.10">
    <property type="entry name" value="Leishmanolysin domain 4"/>
    <property type="match status" value="1"/>
</dbReference>